<gene>
    <name evidence="2" type="ORF">GCM10010178_58590</name>
</gene>
<dbReference type="EMBL" id="BMRE01000031">
    <property type="protein sequence ID" value="GGU58648.1"/>
    <property type="molecule type" value="Genomic_DNA"/>
</dbReference>
<comment type="caution">
    <text evidence="2">The sequence shown here is derived from an EMBL/GenBank/DDBJ whole genome shotgun (WGS) entry which is preliminary data.</text>
</comment>
<evidence type="ECO:0000313" key="3">
    <source>
        <dbReference type="Proteomes" id="UP000649573"/>
    </source>
</evidence>
<proteinExistence type="predicted"/>
<accession>A0ABQ2UZ12</accession>
<keyword evidence="3" id="KW-1185">Reference proteome</keyword>
<dbReference type="InterPro" id="IPR001646">
    <property type="entry name" value="5peptide_repeat"/>
</dbReference>
<dbReference type="Pfam" id="PF13576">
    <property type="entry name" value="Pentapeptide_3"/>
    <property type="match status" value="2"/>
</dbReference>
<organism evidence="2 3">
    <name type="scientific">Lentzea flava</name>
    <dbReference type="NCBI Taxonomy" id="103732"/>
    <lineage>
        <taxon>Bacteria</taxon>
        <taxon>Bacillati</taxon>
        <taxon>Actinomycetota</taxon>
        <taxon>Actinomycetes</taxon>
        <taxon>Pseudonocardiales</taxon>
        <taxon>Pseudonocardiaceae</taxon>
        <taxon>Lentzea</taxon>
    </lineage>
</organism>
<evidence type="ECO:0008006" key="4">
    <source>
        <dbReference type="Google" id="ProtNLM"/>
    </source>
</evidence>
<reference evidence="3" key="1">
    <citation type="journal article" date="2019" name="Int. J. Syst. Evol. Microbiol.">
        <title>The Global Catalogue of Microorganisms (GCM) 10K type strain sequencing project: providing services to taxonomists for standard genome sequencing and annotation.</title>
        <authorList>
            <consortium name="The Broad Institute Genomics Platform"/>
            <consortium name="The Broad Institute Genome Sequencing Center for Infectious Disease"/>
            <person name="Wu L."/>
            <person name="Ma J."/>
        </authorList>
    </citation>
    <scope>NUCLEOTIDE SEQUENCE [LARGE SCALE GENOMIC DNA]</scope>
    <source>
        <strain evidence="3">JCM 3296</strain>
    </source>
</reference>
<feature type="transmembrane region" description="Helical" evidence="1">
    <location>
        <begin position="45"/>
        <end position="62"/>
    </location>
</feature>
<keyword evidence="1" id="KW-0812">Transmembrane</keyword>
<name>A0ABQ2UZ12_9PSEU</name>
<evidence type="ECO:0000313" key="2">
    <source>
        <dbReference type="EMBL" id="GGU58648.1"/>
    </source>
</evidence>
<sequence>MPAVAVVVLAAAGVAGWLLWHWVDTLALADPEKKATAQLDVVKIAASIVVAGGGLFALYLAVRRQRTQELELEARHAELRHRQSELDQRDRIQAHTEQVAETNRLHAERVATNTEWDAAARRVTELYSTSVGQLGSDRAAVRLGGMYALERLAQDNPHQRQTVVNVLCAYLRMPYSAPGDRPALRRIGGLRAPFKSSPRGFSAIAPASTPRPGADEELQEREVRLTAQRLLATHLIPQVVNNGSTWSLATFWPDIDLDLSGATLIDFVLSGCAVRTFQADRARFIGPTSFAGTAFAGFVTFPGATFTGPVDFEGATFAGPAHFDGVTFGANAPATFNRDYRFHPFDVGFRNARFTAEATFSNATFTGATSFENVVFAGIPKFFGARFSWTTTFSGARFEGAVFARSSFAGHAGFERATFEGVTSFDSARFSGETRFDETRFAVTTWFRDATFDREPWFDGALAKWSERTWGRPSTWPPGWRLSDEPVAVEGSDGSWRALERIERDEPVDHDRLARAGEDAGS</sequence>
<dbReference type="Proteomes" id="UP000649573">
    <property type="component" value="Unassembled WGS sequence"/>
</dbReference>
<evidence type="ECO:0000256" key="1">
    <source>
        <dbReference type="SAM" id="Phobius"/>
    </source>
</evidence>
<keyword evidence="1" id="KW-0472">Membrane</keyword>
<dbReference type="Gene3D" id="2.160.20.80">
    <property type="entry name" value="E3 ubiquitin-protein ligase SopA"/>
    <property type="match status" value="1"/>
</dbReference>
<keyword evidence="1" id="KW-1133">Transmembrane helix</keyword>
<protein>
    <recommendedName>
        <fullName evidence="4">Pentapeptide repeat-containing protein</fullName>
    </recommendedName>
</protein>